<evidence type="ECO:0000313" key="1">
    <source>
        <dbReference type="EMBL" id="SDC03630.1"/>
    </source>
</evidence>
<dbReference type="AlphaFoldDB" id="A0A222VMJ5"/>
<dbReference type="Gene3D" id="3.40.50.1400">
    <property type="match status" value="2"/>
</dbReference>
<keyword evidence="2" id="KW-1185">Reference proteome</keyword>
<dbReference type="EMBL" id="FMZE01000001">
    <property type="protein sequence ID" value="SDC03630.1"/>
    <property type="molecule type" value="Genomic_DNA"/>
</dbReference>
<reference evidence="1 2" key="1">
    <citation type="submission" date="2016-10" db="EMBL/GenBank/DDBJ databases">
        <authorList>
            <person name="de Groot N.N."/>
        </authorList>
    </citation>
    <scope>NUCLEOTIDE SEQUENCE [LARGE SCALE GENOMIC DNA]</scope>
    <source>
        <strain evidence="1 2">CGMCC 4.5506</strain>
    </source>
</reference>
<name>A0A222VMJ5_9PSEU</name>
<dbReference type="Pfam" id="PF01903">
    <property type="entry name" value="CbiX"/>
    <property type="match status" value="2"/>
</dbReference>
<dbReference type="PANTHER" id="PTHR33542">
    <property type="entry name" value="SIROHYDROCHLORIN FERROCHELATASE, CHLOROPLASTIC"/>
    <property type="match status" value="1"/>
</dbReference>
<accession>A0A222VMJ5</accession>
<evidence type="ECO:0000313" key="2">
    <source>
        <dbReference type="Proteomes" id="UP000199494"/>
    </source>
</evidence>
<protein>
    <submittedName>
        <fullName evidence="1">Sirohydrochlorin ferrochelatase</fullName>
    </submittedName>
</protein>
<organism evidence="1 2">
    <name type="scientific">Prauserella marina</name>
    <dbReference type="NCBI Taxonomy" id="530584"/>
    <lineage>
        <taxon>Bacteria</taxon>
        <taxon>Bacillati</taxon>
        <taxon>Actinomycetota</taxon>
        <taxon>Actinomycetes</taxon>
        <taxon>Pseudonocardiales</taxon>
        <taxon>Pseudonocardiaceae</taxon>
        <taxon>Prauserella</taxon>
    </lineage>
</organism>
<dbReference type="OrthoDB" id="482456at2"/>
<dbReference type="KEGG" id="pmad:BAY61_09015"/>
<dbReference type="PANTHER" id="PTHR33542:SF5">
    <property type="entry name" value="FERROCHELATASE CHE1"/>
    <property type="match status" value="1"/>
</dbReference>
<dbReference type="InterPro" id="IPR050963">
    <property type="entry name" value="Sirohydro_Cobaltochel/CbiX"/>
</dbReference>
<proteinExistence type="predicted"/>
<dbReference type="RefSeq" id="WP_091794997.1">
    <property type="nucleotide sequence ID" value="NZ_CP016353.1"/>
</dbReference>
<dbReference type="CDD" id="cd03416">
    <property type="entry name" value="CbiX_SirB_N"/>
    <property type="match status" value="1"/>
</dbReference>
<gene>
    <name evidence="1" type="ORF">SAMN05421630_101164</name>
</gene>
<dbReference type="STRING" id="530584.SAMN05421630_101164"/>
<dbReference type="Proteomes" id="UP000199494">
    <property type="component" value="Unassembled WGS sequence"/>
</dbReference>
<sequence>MSAPPLVAVAHGSRDSRSAATIAALAGLVRAEAPGVDVREAFLDLSRPGVEDVLAALHAEGHRDVVVVPLLLGSAYHAKVDLPRIVEDTGRRFPALRVTVSDVLGTSGTLEEVALDRLAEAGADLADPGLGVVLSAVGSSHEPANAAVARMARRWQSRQACLVSPAFASTAHPDLPAAVAKLRAKGAVRFAVASWFLAPGLLPDRIHALASEAVGPVPFADPLCPDPRVAKAVLRHYTGARQLGARRSA</sequence>
<dbReference type="GO" id="GO:0016829">
    <property type="term" value="F:lyase activity"/>
    <property type="evidence" value="ECO:0007669"/>
    <property type="project" value="InterPro"/>
</dbReference>
<dbReference type="InterPro" id="IPR002762">
    <property type="entry name" value="CbiX-like"/>
</dbReference>
<dbReference type="SUPFAM" id="SSF53800">
    <property type="entry name" value="Chelatase"/>
    <property type="match status" value="1"/>
</dbReference>